<evidence type="ECO:0000313" key="4">
    <source>
        <dbReference type="Proteomes" id="UP001296969"/>
    </source>
</evidence>
<proteinExistence type="predicted"/>
<dbReference type="RefSeq" id="WP_228399509.1">
    <property type="nucleotide sequence ID" value="NZ_JADRCP010000015.1"/>
</dbReference>
<dbReference type="EMBL" id="JADRCP010000015">
    <property type="protein sequence ID" value="MBK5178476.1"/>
    <property type="molecule type" value="Genomic_DNA"/>
</dbReference>
<dbReference type="SUPFAM" id="SSF47413">
    <property type="entry name" value="lambda repressor-like DNA-binding domains"/>
    <property type="match status" value="1"/>
</dbReference>
<dbReference type="EMBL" id="JADRCQ010000015">
    <property type="protein sequence ID" value="MBK5075166.1"/>
    <property type="molecule type" value="Genomic_DNA"/>
</dbReference>
<feature type="non-terminal residue" evidence="2">
    <location>
        <position position="1"/>
    </location>
</feature>
<reference evidence="2 4" key="1">
    <citation type="submission" date="2020-11" db="EMBL/GenBank/DDBJ databases">
        <title>Insectihabitans protaetiae gen. nov. sp. nov. and Insectihabitans allomyrinae sp. nov., isolated from larvae of Protaetia brevitarsis seulensis and Allomyrina dichotoma, respectively.</title>
        <authorList>
            <person name="Lee S.D."/>
            <person name="Byeon Y.-S."/>
            <person name="Kim S.-M."/>
            <person name="Yang H.L."/>
            <person name="Kim I.S."/>
        </authorList>
    </citation>
    <scope>NUCLEOTIDE SEQUENCE</scope>
    <source>
        <strain evidence="2">CWB-B4</strain>
        <strain evidence="1 4">CWB-B43</strain>
    </source>
</reference>
<keyword evidence="4" id="KW-1185">Reference proteome</keyword>
<dbReference type="InterPro" id="IPR010982">
    <property type="entry name" value="Lambda_DNA-bd_dom_sf"/>
</dbReference>
<comment type="caution">
    <text evidence="2">The sequence shown here is derived from an EMBL/GenBank/DDBJ whole genome shotgun (WGS) entry which is preliminary data.</text>
</comment>
<protein>
    <submittedName>
        <fullName evidence="2">Uncharacterized protein</fullName>
    </submittedName>
</protein>
<dbReference type="Proteomes" id="UP001296969">
    <property type="component" value="Unassembled WGS sequence"/>
</dbReference>
<evidence type="ECO:0000313" key="1">
    <source>
        <dbReference type="EMBL" id="MBK5075166.1"/>
    </source>
</evidence>
<organism evidence="2 3">
    <name type="scientific">Limnobaculum xujianqingii</name>
    <dbReference type="NCBI Taxonomy" id="2738837"/>
    <lineage>
        <taxon>Bacteria</taxon>
        <taxon>Pseudomonadati</taxon>
        <taxon>Pseudomonadota</taxon>
        <taxon>Gammaproteobacteria</taxon>
        <taxon>Enterobacterales</taxon>
        <taxon>Budviciaceae</taxon>
        <taxon>Limnobaculum</taxon>
    </lineage>
</organism>
<name>A0A9D7G0G0_9GAMM</name>
<dbReference type="Pfam" id="PF05269">
    <property type="entry name" value="Phage_CII"/>
    <property type="match status" value="1"/>
</dbReference>
<dbReference type="InterPro" id="IPR007933">
    <property type="entry name" value="Transcrpt_activ_CII"/>
</dbReference>
<dbReference type="Gene3D" id="1.10.260.40">
    <property type="entry name" value="lambda repressor-like DNA-binding domains"/>
    <property type="match status" value="1"/>
</dbReference>
<dbReference type="GO" id="GO:0006355">
    <property type="term" value="P:regulation of DNA-templated transcription"/>
    <property type="evidence" value="ECO:0007669"/>
    <property type="project" value="InterPro"/>
</dbReference>
<gene>
    <name evidence="2" type="ORF">I2492_19390</name>
    <name evidence="1" type="ORF">I2493_19385</name>
</gene>
<evidence type="ECO:0000313" key="3">
    <source>
        <dbReference type="Proteomes" id="UP000807542"/>
    </source>
</evidence>
<dbReference type="AlphaFoldDB" id="A0A9D7G0G0"/>
<sequence length="86" mass="9244">IVSRIAIAGASNIAKRIGVNPSQITRWQMADGVVKKASALLAVLDFDVPTGTVIFHGTETTDLAKELIKMLEHLRESKTSVAAEEI</sequence>
<dbReference type="GO" id="GO:0003677">
    <property type="term" value="F:DNA binding"/>
    <property type="evidence" value="ECO:0007669"/>
    <property type="project" value="InterPro"/>
</dbReference>
<accession>A0A9D7G0G0</accession>
<evidence type="ECO:0000313" key="2">
    <source>
        <dbReference type="EMBL" id="MBK5178476.1"/>
    </source>
</evidence>
<dbReference type="Proteomes" id="UP000807542">
    <property type="component" value="Unassembled WGS sequence"/>
</dbReference>